<evidence type="ECO:0000256" key="5">
    <source>
        <dbReference type="ARBA" id="ARBA00022679"/>
    </source>
</evidence>
<accession>A0A9D3NX69</accession>
<comment type="function">
    <text evidence="10">Adenosyl-L-methionine (AdoMet)-dependent tRNA (uracil-O(2)-)-methyltransferase.</text>
</comment>
<protein>
    <recommendedName>
        <fullName evidence="10">tRNA (uracil-O(2)-)-methyltransferase</fullName>
        <ecNumber evidence="10">2.1.1.211</ecNumber>
    </recommendedName>
</protein>
<organism evidence="12 13">
    <name type="scientific">Hemibagrus wyckioides</name>
    <dbReference type="NCBI Taxonomy" id="337641"/>
    <lineage>
        <taxon>Eukaryota</taxon>
        <taxon>Metazoa</taxon>
        <taxon>Chordata</taxon>
        <taxon>Craniata</taxon>
        <taxon>Vertebrata</taxon>
        <taxon>Euteleostomi</taxon>
        <taxon>Actinopterygii</taxon>
        <taxon>Neopterygii</taxon>
        <taxon>Teleostei</taxon>
        <taxon>Ostariophysi</taxon>
        <taxon>Siluriformes</taxon>
        <taxon>Bagridae</taxon>
        <taxon>Hemibagrus</taxon>
    </lineage>
</organism>
<comment type="catalytic activity">
    <reaction evidence="8 10">
        <text>uridine(44) in tRNA(Ser) + S-adenosyl-L-methionine = 2'-O-methyluridine(44) in tRNA(Ser) + S-adenosyl-L-homocysteine + H(+)</text>
        <dbReference type="Rhea" id="RHEA:43100"/>
        <dbReference type="Rhea" id="RHEA-COMP:10339"/>
        <dbReference type="Rhea" id="RHEA-COMP:10340"/>
        <dbReference type="ChEBI" id="CHEBI:15378"/>
        <dbReference type="ChEBI" id="CHEBI:57856"/>
        <dbReference type="ChEBI" id="CHEBI:59789"/>
        <dbReference type="ChEBI" id="CHEBI:65315"/>
        <dbReference type="ChEBI" id="CHEBI:74478"/>
        <dbReference type="EC" id="2.1.1.211"/>
    </reaction>
</comment>
<proteinExistence type="inferred from homology"/>
<evidence type="ECO:0000256" key="7">
    <source>
        <dbReference type="ARBA" id="ARBA00022694"/>
    </source>
</evidence>
<feature type="zinc finger region" description="C3H1-type" evidence="9">
    <location>
        <begin position="592"/>
        <end position="622"/>
    </location>
</feature>
<evidence type="ECO:0000256" key="8">
    <source>
        <dbReference type="ARBA" id="ARBA00047957"/>
    </source>
</evidence>
<evidence type="ECO:0000313" key="12">
    <source>
        <dbReference type="EMBL" id="KAG7330117.1"/>
    </source>
</evidence>
<comment type="caution">
    <text evidence="12">The sequence shown here is derived from an EMBL/GenBank/DDBJ whole genome shotgun (WGS) entry which is preliminary data.</text>
</comment>
<evidence type="ECO:0000256" key="2">
    <source>
        <dbReference type="ARBA" id="ARBA00009056"/>
    </source>
</evidence>
<reference evidence="12 13" key="1">
    <citation type="submission" date="2021-06" db="EMBL/GenBank/DDBJ databases">
        <title>Chromosome-level genome assembly of the red-tail catfish (Hemibagrus wyckioides).</title>
        <authorList>
            <person name="Shao F."/>
        </authorList>
    </citation>
    <scope>NUCLEOTIDE SEQUENCE [LARGE SCALE GENOMIC DNA]</scope>
    <source>
        <strain evidence="12">EC202008001</strain>
        <tissue evidence="12">Blood</tissue>
    </source>
</reference>
<keyword evidence="9" id="KW-0863">Zinc-finger</keyword>
<keyword evidence="6 10" id="KW-0949">S-adenosyl-L-methionine</keyword>
<evidence type="ECO:0000256" key="4">
    <source>
        <dbReference type="ARBA" id="ARBA00022603"/>
    </source>
</evidence>
<gene>
    <name evidence="12" type="ORF">KOW79_006339</name>
</gene>
<evidence type="ECO:0000313" key="13">
    <source>
        <dbReference type="Proteomes" id="UP000824219"/>
    </source>
</evidence>
<sequence>MNLEVKCRPEGFWSAVDVWIKKPHVVNKRLCGATETEYRDVSSEELELCLCSLTGVNLRELPGILPFLHAHTAATGHQTVPSWSVGGRTIIPKAVIQSNGPKLYKEIVVKDLNGETVTFLPVEENSEGHIILRETNIYQIQLQNQTDDGILSLHTLRPDQWHSDGVAYPKLTWLTSELLPKLARWATESKATEFKSTLSVIPVEKYSILYQQLKNKYKEIVKVWPEVTDPEKFVFEDVAIATYLLVLWAEERAEKGITSRQSFVDLGCGNGLLVHILNNEGHPGKGIDIRKRKIWDMYGPNTHLEEKAITPSAVFLFPETDWLIGNHSDELTPWIPVIAARSSYHCRFFVLPCCFFDFCGKYQRRQCKKSQYREYIDFINEVSTACGFQTDEDCLRIPSTKRVCLIGKSRSYEQAEEELADVKRTDYIRGRQALVPTVVNQNVHSGSHQHGDGQEMAKAACDWGKGFQPREKIETVRNCAALPRDFVDGVVLKVAKALLGLAGEKTEEEEEDKIGKERSKWNAGGSLSVRDVAELLDKSTLQTLKKECGGLQTLLKNNHQVFRVEGGQVHIRDWRTQEPQTDLKRKSQILGALKTRLCWFHTHHPDGCPLSSKDCVFAHGPDDLRPSTRPLKKHRS</sequence>
<dbReference type="GO" id="GO:0008270">
    <property type="term" value="F:zinc ion binding"/>
    <property type="evidence" value="ECO:0007669"/>
    <property type="project" value="UniProtKB-KW"/>
</dbReference>
<evidence type="ECO:0000256" key="9">
    <source>
        <dbReference type="PROSITE-ProRule" id="PRU00723"/>
    </source>
</evidence>
<dbReference type="GO" id="GO:0141101">
    <property type="term" value="F:tRNA(Ser) (uridine(44)-2'-O-)-methyltransferase activity"/>
    <property type="evidence" value="ECO:0007669"/>
    <property type="project" value="UniProtKB-EC"/>
</dbReference>
<evidence type="ECO:0000256" key="3">
    <source>
        <dbReference type="ARBA" id="ARBA00022490"/>
    </source>
</evidence>
<feature type="domain" description="C3H1-type" evidence="11">
    <location>
        <begin position="592"/>
        <end position="622"/>
    </location>
</feature>
<dbReference type="EMBL" id="JAHKSW010000007">
    <property type="protein sequence ID" value="KAG7330117.1"/>
    <property type="molecule type" value="Genomic_DNA"/>
</dbReference>
<dbReference type="AlphaFoldDB" id="A0A9D3NX69"/>
<evidence type="ECO:0000256" key="10">
    <source>
        <dbReference type="RuleBase" id="RU368004"/>
    </source>
</evidence>
<keyword evidence="9" id="KW-0862">Zinc</keyword>
<dbReference type="Proteomes" id="UP000824219">
    <property type="component" value="Linkage Group LG07"/>
</dbReference>
<dbReference type="InterPro" id="IPR000571">
    <property type="entry name" value="Znf_CCCH"/>
</dbReference>
<dbReference type="Pfam" id="PF07757">
    <property type="entry name" value="AdoMet_MTase"/>
    <property type="match status" value="1"/>
</dbReference>
<evidence type="ECO:0000256" key="6">
    <source>
        <dbReference type="ARBA" id="ARBA00022691"/>
    </source>
</evidence>
<evidence type="ECO:0000256" key="1">
    <source>
        <dbReference type="ARBA" id="ARBA00004496"/>
    </source>
</evidence>
<keyword evidence="7 10" id="KW-0819">tRNA processing</keyword>
<keyword evidence="4 10" id="KW-0489">Methyltransferase</keyword>
<dbReference type="PANTHER" id="PTHR21210">
    <property type="entry name" value="TRNA (URACIL-O(2)-)-METHYLTRANSFERASE-RELATED"/>
    <property type="match status" value="1"/>
</dbReference>
<comment type="similarity">
    <text evidence="2 10">Belongs to the TRM44 family.</text>
</comment>
<comment type="subcellular location">
    <subcellularLocation>
        <location evidence="1 10">Cytoplasm</location>
    </subcellularLocation>
</comment>
<dbReference type="PROSITE" id="PS50103">
    <property type="entry name" value="ZF_C3H1"/>
    <property type="match status" value="1"/>
</dbReference>
<dbReference type="EC" id="2.1.1.211" evidence="10"/>
<keyword evidence="3 10" id="KW-0963">Cytoplasm</keyword>
<dbReference type="InterPro" id="IPR011671">
    <property type="entry name" value="tRNA_uracil_MeTrfase"/>
</dbReference>
<keyword evidence="9" id="KW-0479">Metal-binding</keyword>
<keyword evidence="5 10" id="KW-0808">Transferase</keyword>
<dbReference type="GO" id="GO:0030488">
    <property type="term" value="P:tRNA methylation"/>
    <property type="evidence" value="ECO:0007669"/>
    <property type="project" value="UniProtKB-UniRule"/>
</dbReference>
<dbReference type="OrthoDB" id="10047021at2759"/>
<dbReference type="GO" id="GO:0005737">
    <property type="term" value="C:cytoplasm"/>
    <property type="evidence" value="ECO:0007669"/>
    <property type="project" value="UniProtKB-SubCell"/>
</dbReference>
<dbReference type="PANTHER" id="PTHR21210:SF0">
    <property type="entry name" value="TRNA (URACIL-O(2)-)-METHYLTRANSFERASE-RELATED"/>
    <property type="match status" value="1"/>
</dbReference>
<keyword evidence="13" id="KW-1185">Reference proteome</keyword>
<name>A0A9D3NX69_9TELE</name>
<evidence type="ECO:0000259" key="11">
    <source>
        <dbReference type="PROSITE" id="PS50103"/>
    </source>
</evidence>